<name>A0A1D1VQG2_RAMVA</name>
<comment type="caution">
    <text evidence="1">The sequence shown here is derived from an EMBL/GenBank/DDBJ whole genome shotgun (WGS) entry which is preliminary data.</text>
</comment>
<sequence length="65" mass="7251">MEGNLPRDLEDVQAGALLKAYYVLRGISSYELMMWVVTPVNGQLRLILVLAKKAGKLRTAYNLGK</sequence>
<evidence type="ECO:0000313" key="1">
    <source>
        <dbReference type="EMBL" id="GAV03076.1"/>
    </source>
</evidence>
<gene>
    <name evidence="1" type="primary">RvY_13558-1</name>
    <name evidence="1" type="synonym">RvY_13558.1</name>
    <name evidence="1" type="ORF">RvY_13558</name>
</gene>
<evidence type="ECO:0000313" key="2">
    <source>
        <dbReference type="Proteomes" id="UP000186922"/>
    </source>
</evidence>
<reference evidence="1 2" key="1">
    <citation type="journal article" date="2016" name="Nat. Commun.">
        <title>Extremotolerant tardigrade genome and improved radiotolerance of human cultured cells by tardigrade-unique protein.</title>
        <authorList>
            <person name="Hashimoto T."/>
            <person name="Horikawa D.D."/>
            <person name="Saito Y."/>
            <person name="Kuwahara H."/>
            <person name="Kozuka-Hata H."/>
            <person name="Shin-I T."/>
            <person name="Minakuchi Y."/>
            <person name="Ohishi K."/>
            <person name="Motoyama A."/>
            <person name="Aizu T."/>
            <person name="Enomoto A."/>
            <person name="Kondo K."/>
            <person name="Tanaka S."/>
            <person name="Hara Y."/>
            <person name="Koshikawa S."/>
            <person name="Sagara H."/>
            <person name="Miura T."/>
            <person name="Yokobori S."/>
            <person name="Miyagawa K."/>
            <person name="Suzuki Y."/>
            <person name="Kubo T."/>
            <person name="Oyama M."/>
            <person name="Kohara Y."/>
            <person name="Fujiyama A."/>
            <person name="Arakawa K."/>
            <person name="Katayama T."/>
            <person name="Toyoda A."/>
            <person name="Kunieda T."/>
        </authorList>
    </citation>
    <scope>NUCLEOTIDE SEQUENCE [LARGE SCALE GENOMIC DNA]</scope>
    <source>
        <strain evidence="1 2">YOKOZUNA-1</strain>
    </source>
</reference>
<keyword evidence="2" id="KW-1185">Reference proteome</keyword>
<dbReference type="EMBL" id="BDGG01000009">
    <property type="protein sequence ID" value="GAV03076.1"/>
    <property type="molecule type" value="Genomic_DNA"/>
</dbReference>
<organism evidence="1 2">
    <name type="scientific">Ramazzottius varieornatus</name>
    <name type="common">Water bear</name>
    <name type="synonym">Tardigrade</name>
    <dbReference type="NCBI Taxonomy" id="947166"/>
    <lineage>
        <taxon>Eukaryota</taxon>
        <taxon>Metazoa</taxon>
        <taxon>Ecdysozoa</taxon>
        <taxon>Tardigrada</taxon>
        <taxon>Eutardigrada</taxon>
        <taxon>Parachela</taxon>
        <taxon>Hypsibioidea</taxon>
        <taxon>Ramazzottiidae</taxon>
        <taxon>Ramazzottius</taxon>
    </lineage>
</organism>
<proteinExistence type="predicted"/>
<protein>
    <submittedName>
        <fullName evidence="1">Uncharacterized protein</fullName>
    </submittedName>
</protein>
<dbReference type="Proteomes" id="UP000186922">
    <property type="component" value="Unassembled WGS sequence"/>
</dbReference>
<accession>A0A1D1VQG2</accession>
<dbReference type="AlphaFoldDB" id="A0A1D1VQG2"/>